<dbReference type="RefSeq" id="WP_081193928.1">
    <property type="nucleotide sequence ID" value="NZ_MWIH01000008.1"/>
</dbReference>
<gene>
    <name evidence="3" type="ORF">B1813_18265</name>
</gene>
<comment type="caution">
    <text evidence="3">The sequence shown here is derived from an EMBL/GenBank/DDBJ whole genome shotgun (WGS) entry which is preliminary data.</text>
</comment>
<keyword evidence="3" id="KW-0418">Kinase</keyword>
<feature type="transmembrane region" description="Helical" evidence="1">
    <location>
        <begin position="20"/>
        <end position="41"/>
    </location>
</feature>
<feature type="transmembrane region" description="Helical" evidence="1">
    <location>
        <begin position="173"/>
        <end position="195"/>
    </location>
</feature>
<feature type="transmembrane region" description="Helical" evidence="1">
    <location>
        <begin position="111"/>
        <end position="144"/>
    </location>
</feature>
<dbReference type="Proteomes" id="UP000192591">
    <property type="component" value="Unassembled WGS sequence"/>
</dbReference>
<feature type="transmembrane region" description="Helical" evidence="1">
    <location>
        <begin position="47"/>
        <end position="67"/>
    </location>
</feature>
<keyword evidence="1" id="KW-0812">Transmembrane</keyword>
<dbReference type="Pfam" id="PF13796">
    <property type="entry name" value="Sensor"/>
    <property type="match status" value="1"/>
</dbReference>
<keyword evidence="1" id="KW-0472">Membrane</keyword>
<proteinExistence type="predicted"/>
<organism evidence="3 4">
    <name type="scientific">Saccharomonospora piscinae</name>
    <dbReference type="NCBI Taxonomy" id="687388"/>
    <lineage>
        <taxon>Bacteria</taxon>
        <taxon>Bacillati</taxon>
        <taxon>Actinomycetota</taxon>
        <taxon>Actinomycetes</taxon>
        <taxon>Pseudonocardiales</taxon>
        <taxon>Pseudonocardiaceae</taxon>
        <taxon>Saccharomonospora</taxon>
    </lineage>
</organism>
<sequence length="229" mass="24712">MSTAAHSHDTARPSIGGSLVFLLLSFPLGIASFVVLVTMTAVGTATAIVWVGLPIIAATVLVTRAAGHLERARVYALLGTFVPSPRRPLPEGSWRGRWRTRLTDSATWREYGYLFLLLPLGIAEFVIMVATWAVSLALLALPIYYRFLPDGVWHFPSYDEHLRWVTVDSVGSALPWSALGLLFAVAAALLTRGLGAAHARFARLMLGPTAARERELDELGTVPVAPVAG</sequence>
<keyword evidence="3" id="KW-0808">Transferase</keyword>
<evidence type="ECO:0000313" key="3">
    <source>
        <dbReference type="EMBL" id="OQO89806.1"/>
    </source>
</evidence>
<dbReference type="InterPro" id="IPR025828">
    <property type="entry name" value="Put_sensor_dom"/>
</dbReference>
<accession>A0A1V8ZYF3</accession>
<name>A0A1V8ZYF3_SACPI</name>
<reference evidence="3 4" key="1">
    <citation type="submission" date="2017-02" db="EMBL/GenBank/DDBJ databases">
        <title>Draft genome of Saccharomonospora sp. 154.</title>
        <authorList>
            <person name="Alonso-Carmona G.S."/>
            <person name="De La Haba R."/>
            <person name="Vera-Gargallo B."/>
            <person name="Sandoval-Trujillo A.H."/>
            <person name="Ramirez-Duran N."/>
            <person name="Ventosa A."/>
        </authorList>
    </citation>
    <scope>NUCLEOTIDE SEQUENCE [LARGE SCALE GENOMIC DNA]</scope>
    <source>
        <strain evidence="3 4">LRS4.154</strain>
    </source>
</reference>
<evidence type="ECO:0000313" key="4">
    <source>
        <dbReference type="Proteomes" id="UP000192591"/>
    </source>
</evidence>
<evidence type="ECO:0000259" key="2">
    <source>
        <dbReference type="Pfam" id="PF13796"/>
    </source>
</evidence>
<feature type="domain" description="Putative sensor" evidence="2">
    <location>
        <begin position="21"/>
        <end position="206"/>
    </location>
</feature>
<keyword evidence="1" id="KW-1133">Transmembrane helix</keyword>
<dbReference type="AlphaFoldDB" id="A0A1V8ZYF3"/>
<keyword evidence="4" id="KW-1185">Reference proteome</keyword>
<protein>
    <submittedName>
        <fullName evidence="3">Two-component system sensor kinase</fullName>
    </submittedName>
</protein>
<dbReference type="STRING" id="1962155.B1813_18265"/>
<dbReference type="EMBL" id="MWIH01000008">
    <property type="protein sequence ID" value="OQO89806.1"/>
    <property type="molecule type" value="Genomic_DNA"/>
</dbReference>
<evidence type="ECO:0000256" key="1">
    <source>
        <dbReference type="SAM" id="Phobius"/>
    </source>
</evidence>
<dbReference type="GO" id="GO:0016301">
    <property type="term" value="F:kinase activity"/>
    <property type="evidence" value="ECO:0007669"/>
    <property type="project" value="UniProtKB-KW"/>
</dbReference>